<proteinExistence type="inferred from homology"/>
<organism evidence="3">
    <name type="scientific">freshwater metagenome</name>
    <dbReference type="NCBI Taxonomy" id="449393"/>
    <lineage>
        <taxon>unclassified sequences</taxon>
        <taxon>metagenomes</taxon>
        <taxon>ecological metagenomes</taxon>
    </lineage>
</organism>
<dbReference type="InterPro" id="IPR001977">
    <property type="entry name" value="Depp_CoAkinase"/>
</dbReference>
<dbReference type="HAMAP" id="MF_00376">
    <property type="entry name" value="Dephospho_CoA_kinase"/>
    <property type="match status" value="1"/>
</dbReference>
<sequence>MLLLGLTGGIGSGKSTVSAEFARRGAVVIDADLVVRELQSPGGAVLAAMVEHFGDTILAPDGTLNRQAVADIVFNDPEQLKALNAIVHPKVGAEIDGRIEAQRDTDNVVILDVPLLVESKAYETEGIIVVDTDPEIAVQRLVEFRGFNADDARARMKLQATREERRAVAAFIVPNDGTQEDLMAHIDDCWTWIQSKRNAG</sequence>
<dbReference type="GO" id="GO:0005524">
    <property type="term" value="F:ATP binding"/>
    <property type="evidence" value="ECO:0007669"/>
    <property type="project" value="UniProtKB-KW"/>
</dbReference>
<dbReference type="PANTHER" id="PTHR10695">
    <property type="entry name" value="DEPHOSPHO-COA KINASE-RELATED"/>
    <property type="match status" value="1"/>
</dbReference>
<keyword evidence="1" id="KW-0547">Nucleotide-binding</keyword>
<dbReference type="SUPFAM" id="SSF52540">
    <property type="entry name" value="P-loop containing nucleoside triphosphate hydrolases"/>
    <property type="match status" value="1"/>
</dbReference>
<dbReference type="CDD" id="cd02022">
    <property type="entry name" value="DPCK"/>
    <property type="match status" value="1"/>
</dbReference>
<dbReference type="GO" id="GO:0004140">
    <property type="term" value="F:dephospho-CoA kinase activity"/>
    <property type="evidence" value="ECO:0007669"/>
    <property type="project" value="InterPro"/>
</dbReference>
<name>A0A6J6CB57_9ZZZZ</name>
<dbReference type="Pfam" id="PF01121">
    <property type="entry name" value="CoaE"/>
    <property type="match status" value="1"/>
</dbReference>
<protein>
    <submittedName>
        <fullName evidence="3">Unannotated protein</fullName>
    </submittedName>
</protein>
<accession>A0A6J6CB57</accession>
<evidence type="ECO:0000313" key="3">
    <source>
        <dbReference type="EMBL" id="CAB4548571.1"/>
    </source>
</evidence>
<evidence type="ECO:0000256" key="1">
    <source>
        <dbReference type="ARBA" id="ARBA00022741"/>
    </source>
</evidence>
<dbReference type="GO" id="GO:0015937">
    <property type="term" value="P:coenzyme A biosynthetic process"/>
    <property type="evidence" value="ECO:0007669"/>
    <property type="project" value="InterPro"/>
</dbReference>
<dbReference type="AlphaFoldDB" id="A0A6J6CB57"/>
<reference evidence="3" key="1">
    <citation type="submission" date="2020-05" db="EMBL/GenBank/DDBJ databases">
        <authorList>
            <person name="Chiriac C."/>
            <person name="Salcher M."/>
            <person name="Ghai R."/>
            <person name="Kavagutti S V."/>
        </authorList>
    </citation>
    <scope>NUCLEOTIDE SEQUENCE</scope>
</reference>
<gene>
    <name evidence="3" type="ORF">UFOPK1495_00683</name>
</gene>
<keyword evidence="2" id="KW-0067">ATP-binding</keyword>
<dbReference type="PROSITE" id="PS51219">
    <property type="entry name" value="DPCK"/>
    <property type="match status" value="1"/>
</dbReference>
<dbReference type="NCBIfam" id="TIGR00152">
    <property type="entry name" value="dephospho-CoA kinase"/>
    <property type="match status" value="1"/>
</dbReference>
<dbReference type="PANTHER" id="PTHR10695:SF46">
    <property type="entry name" value="BIFUNCTIONAL COENZYME A SYNTHASE-RELATED"/>
    <property type="match status" value="1"/>
</dbReference>
<evidence type="ECO:0000256" key="2">
    <source>
        <dbReference type="ARBA" id="ARBA00022840"/>
    </source>
</evidence>
<dbReference type="EMBL" id="CAEZSU010000058">
    <property type="protein sequence ID" value="CAB4548571.1"/>
    <property type="molecule type" value="Genomic_DNA"/>
</dbReference>
<dbReference type="NCBIfam" id="NF002879">
    <property type="entry name" value="PRK03333.1"/>
    <property type="match status" value="1"/>
</dbReference>
<dbReference type="Gene3D" id="3.40.50.300">
    <property type="entry name" value="P-loop containing nucleotide triphosphate hydrolases"/>
    <property type="match status" value="1"/>
</dbReference>
<dbReference type="InterPro" id="IPR027417">
    <property type="entry name" value="P-loop_NTPase"/>
</dbReference>